<feature type="binding site" evidence="11">
    <location>
        <begin position="23"/>
        <end position="30"/>
    </location>
    <ligand>
        <name>GTP</name>
        <dbReference type="ChEBI" id="CHEBI:37565"/>
    </ligand>
</feature>
<dbReference type="Proteomes" id="UP000261600">
    <property type="component" value="Unplaced"/>
</dbReference>
<dbReference type="Gene3D" id="3.40.50.300">
    <property type="entry name" value="P-loop containing nucleotide triphosphate hydrolases"/>
    <property type="match status" value="1"/>
</dbReference>
<dbReference type="GO" id="GO:0046872">
    <property type="term" value="F:metal ion binding"/>
    <property type="evidence" value="ECO:0007669"/>
    <property type="project" value="UniProtKB-KW"/>
</dbReference>
<feature type="binding site" evidence="11">
    <location>
        <position position="69"/>
    </location>
    <ligand>
        <name>GTP</name>
        <dbReference type="ChEBI" id="CHEBI:37565"/>
    </ligand>
</feature>
<dbReference type="NCBIfam" id="TIGR00231">
    <property type="entry name" value="small_GTP"/>
    <property type="match status" value="1"/>
</dbReference>
<evidence type="ECO:0000256" key="6">
    <source>
        <dbReference type="ARBA" id="ARBA00022892"/>
    </source>
</evidence>
<evidence type="ECO:0000256" key="12">
    <source>
        <dbReference type="PIRSR" id="PIRSR606689-2"/>
    </source>
</evidence>
<protein>
    <recommendedName>
        <fullName evidence="16">ADP-ribosylation factor 1</fullName>
    </recommendedName>
</protein>
<dbReference type="GO" id="GO:0005525">
    <property type="term" value="F:GTP binding"/>
    <property type="evidence" value="ECO:0007669"/>
    <property type="project" value="UniProtKB-KW"/>
</dbReference>
<comment type="subcellular location">
    <subcellularLocation>
        <location evidence="1">Golgi apparatus</location>
    </subcellularLocation>
</comment>
<dbReference type="SMART" id="SM00175">
    <property type="entry name" value="RAB"/>
    <property type="match status" value="1"/>
</dbReference>
<evidence type="ECO:0000313" key="14">
    <source>
        <dbReference type="Ensembl" id="ENSMALP00000005972.1"/>
    </source>
</evidence>
<dbReference type="InterPro" id="IPR027417">
    <property type="entry name" value="P-loop_NTPase"/>
</dbReference>
<dbReference type="InterPro" id="IPR024156">
    <property type="entry name" value="Small_GTPase_ARF"/>
</dbReference>
<evidence type="ECO:0000256" key="3">
    <source>
        <dbReference type="ARBA" id="ARBA00022448"/>
    </source>
</evidence>
<dbReference type="GO" id="GO:0005794">
    <property type="term" value="C:Golgi apparatus"/>
    <property type="evidence" value="ECO:0007669"/>
    <property type="project" value="UniProtKB-SubCell"/>
</dbReference>
<dbReference type="SMART" id="SM00178">
    <property type="entry name" value="SAR"/>
    <property type="match status" value="1"/>
</dbReference>
<feature type="binding site" evidence="12">
    <location>
        <position position="47"/>
    </location>
    <ligand>
        <name>Mg(2+)</name>
        <dbReference type="ChEBI" id="CHEBI:18420"/>
    </ligand>
</feature>
<dbReference type="PROSITE" id="PS51417">
    <property type="entry name" value="ARF"/>
    <property type="match status" value="1"/>
</dbReference>
<evidence type="ECO:0000256" key="11">
    <source>
        <dbReference type="PIRSR" id="PIRSR606689-1"/>
    </source>
</evidence>
<evidence type="ECO:0000256" key="2">
    <source>
        <dbReference type="ARBA" id="ARBA00010290"/>
    </source>
</evidence>
<keyword evidence="4" id="KW-0519">Myristate</keyword>
<dbReference type="GO" id="GO:0016192">
    <property type="term" value="P:vesicle-mediated transport"/>
    <property type="evidence" value="ECO:0007669"/>
    <property type="project" value="UniProtKB-KW"/>
</dbReference>
<keyword evidence="5 11" id="KW-0547">Nucleotide-binding</keyword>
<dbReference type="AlphaFoldDB" id="A0A3Q3IMB6"/>
<dbReference type="STRING" id="43700.ENSMALP00000005972"/>
<dbReference type="SUPFAM" id="SSF52540">
    <property type="entry name" value="P-loop containing nucleoside triphosphate hydrolases"/>
    <property type="match status" value="1"/>
</dbReference>
<keyword evidence="12" id="KW-0479">Metal-binding</keyword>
<evidence type="ECO:0000256" key="1">
    <source>
        <dbReference type="ARBA" id="ARBA00004555"/>
    </source>
</evidence>
<keyword evidence="8" id="KW-0333">Golgi apparatus</keyword>
<dbReference type="InterPro" id="IPR045872">
    <property type="entry name" value="Arf1-5-like"/>
</dbReference>
<evidence type="ECO:0000256" key="10">
    <source>
        <dbReference type="ARBA" id="ARBA00023288"/>
    </source>
</evidence>
<keyword evidence="3" id="KW-0813">Transport</keyword>
<evidence type="ECO:0000256" key="7">
    <source>
        <dbReference type="ARBA" id="ARBA00022927"/>
    </source>
</evidence>
<feature type="binding site" evidence="11">
    <location>
        <begin position="125"/>
        <end position="128"/>
    </location>
    <ligand>
        <name>GTP</name>
        <dbReference type="ChEBI" id="CHEBI:37565"/>
    </ligand>
</feature>
<evidence type="ECO:0000256" key="4">
    <source>
        <dbReference type="ARBA" id="ARBA00022707"/>
    </source>
</evidence>
<evidence type="ECO:0000256" key="5">
    <source>
        <dbReference type="ARBA" id="ARBA00022741"/>
    </source>
</evidence>
<evidence type="ECO:0000256" key="13">
    <source>
        <dbReference type="RuleBase" id="RU003925"/>
    </source>
</evidence>
<reference evidence="14" key="1">
    <citation type="submission" date="2025-08" db="UniProtKB">
        <authorList>
            <consortium name="Ensembl"/>
        </authorList>
    </citation>
    <scope>IDENTIFICATION</scope>
</reference>
<keyword evidence="9 11" id="KW-0342">GTP-binding</keyword>
<dbReference type="GO" id="GO:0015031">
    <property type="term" value="P:protein transport"/>
    <property type="evidence" value="ECO:0007669"/>
    <property type="project" value="UniProtKB-KW"/>
</dbReference>
<name>A0A3Q3IMB6_MONAL</name>
<dbReference type="GO" id="GO:0003924">
    <property type="term" value="F:GTPase activity"/>
    <property type="evidence" value="ECO:0007669"/>
    <property type="project" value="InterPro"/>
</dbReference>
<organism evidence="14 15">
    <name type="scientific">Monopterus albus</name>
    <name type="common">Swamp eel</name>
    <dbReference type="NCBI Taxonomy" id="43700"/>
    <lineage>
        <taxon>Eukaryota</taxon>
        <taxon>Metazoa</taxon>
        <taxon>Chordata</taxon>
        <taxon>Craniata</taxon>
        <taxon>Vertebrata</taxon>
        <taxon>Euteleostomi</taxon>
        <taxon>Actinopterygii</taxon>
        <taxon>Neopterygii</taxon>
        <taxon>Teleostei</taxon>
        <taxon>Neoteleostei</taxon>
        <taxon>Acanthomorphata</taxon>
        <taxon>Anabantaria</taxon>
        <taxon>Synbranchiformes</taxon>
        <taxon>Synbranchidae</taxon>
        <taxon>Monopterus</taxon>
    </lineage>
</organism>
<sequence>MGNFASLFKGLFGKKEMRILMVGLDAAGKTTILYKLKLGEIVTTIPTIGFNVETVEYKNISFTVWDVGGQDKIRPLWRHYFQNTQGLIFVVDSNDRERVGEAKEELMRMLAEDELRDAVLLVFANKQDLPNAMNAAEITDKLTLHSLRHRNCAMGDCTGLLVSLTPLLSCLSSEALDLWPVLPCICVLYGWVWISIFLDGWMDGWMNECVYVCVNQVGAALLCLEHG</sequence>
<keyword evidence="7" id="KW-0653">Protein transport</keyword>
<evidence type="ECO:0000256" key="9">
    <source>
        <dbReference type="ARBA" id="ARBA00023134"/>
    </source>
</evidence>
<dbReference type="Pfam" id="PF00025">
    <property type="entry name" value="Arf"/>
    <property type="match status" value="1"/>
</dbReference>
<keyword evidence="6" id="KW-0931">ER-Golgi transport</keyword>
<keyword evidence="12" id="KW-0460">Magnesium</keyword>
<dbReference type="InterPro" id="IPR005225">
    <property type="entry name" value="Small_GTP-bd"/>
</dbReference>
<dbReference type="Ensembl" id="ENSMALT00000006104.1">
    <property type="protein sequence ID" value="ENSMALP00000005972.1"/>
    <property type="gene ID" value="ENSMALG00000004269.1"/>
</dbReference>
<dbReference type="PANTHER" id="PTHR11711">
    <property type="entry name" value="ADP RIBOSYLATION FACTOR-RELATED"/>
    <property type="match status" value="1"/>
</dbReference>
<comment type="similarity">
    <text evidence="2 13">Belongs to the small GTPase superfamily. Arf family.</text>
</comment>
<dbReference type="PRINTS" id="PR00328">
    <property type="entry name" value="SAR1GTPBP"/>
</dbReference>
<feature type="binding site" evidence="12">
    <location>
        <position position="30"/>
    </location>
    <ligand>
        <name>Mg(2+)</name>
        <dbReference type="ChEBI" id="CHEBI:18420"/>
    </ligand>
</feature>
<dbReference type="FunFam" id="3.40.50.300:FF:003539">
    <property type="entry name" value="ADP-ribosylation factor 1"/>
    <property type="match status" value="1"/>
</dbReference>
<dbReference type="SMART" id="SM00177">
    <property type="entry name" value="ARF"/>
    <property type="match status" value="1"/>
</dbReference>
<evidence type="ECO:0008006" key="16">
    <source>
        <dbReference type="Google" id="ProtNLM"/>
    </source>
</evidence>
<reference evidence="14" key="2">
    <citation type="submission" date="2025-09" db="UniProtKB">
        <authorList>
            <consortium name="Ensembl"/>
        </authorList>
    </citation>
    <scope>IDENTIFICATION</scope>
</reference>
<accession>A0A3Q3IMB6</accession>
<evidence type="ECO:0000256" key="8">
    <source>
        <dbReference type="ARBA" id="ARBA00023034"/>
    </source>
</evidence>
<evidence type="ECO:0000313" key="15">
    <source>
        <dbReference type="Proteomes" id="UP000261600"/>
    </source>
</evidence>
<proteinExistence type="inferred from homology"/>
<dbReference type="InterPro" id="IPR006689">
    <property type="entry name" value="Small_GTPase_ARF/SAR"/>
</dbReference>
<keyword evidence="15" id="KW-1185">Reference proteome</keyword>
<keyword evidence="10" id="KW-0449">Lipoprotein</keyword>
<dbReference type="CDD" id="cd04150">
    <property type="entry name" value="Arf1_5_like"/>
    <property type="match status" value="1"/>
</dbReference>